<dbReference type="Pfam" id="PF13596">
    <property type="entry name" value="PAS_10"/>
    <property type="match status" value="1"/>
</dbReference>
<dbReference type="NCBIfam" id="TIGR00229">
    <property type="entry name" value="sensory_box"/>
    <property type="match status" value="3"/>
</dbReference>
<dbReference type="InterPro" id="IPR013655">
    <property type="entry name" value="PAS_fold_3"/>
</dbReference>
<dbReference type="InterPro" id="IPR004358">
    <property type="entry name" value="Sig_transdc_His_kin-like_C"/>
</dbReference>
<evidence type="ECO:0000313" key="11">
    <source>
        <dbReference type="EMBL" id="QEC64512.1"/>
    </source>
</evidence>
<comment type="catalytic activity">
    <reaction evidence="1">
        <text>ATP + protein L-histidine = ADP + protein N-phospho-L-histidine.</text>
        <dbReference type="EC" id="2.7.13.3"/>
    </reaction>
</comment>
<dbReference type="InterPro" id="IPR003661">
    <property type="entry name" value="HisK_dim/P_dom"/>
</dbReference>
<dbReference type="KEGG" id="mgin:FRZ54_18685"/>
<feature type="domain" description="PAS" evidence="9">
    <location>
        <begin position="140"/>
        <end position="212"/>
    </location>
</feature>
<dbReference type="InterPro" id="IPR052162">
    <property type="entry name" value="Sensor_kinase/Photoreceptor"/>
</dbReference>
<feature type="domain" description="PAC" evidence="10">
    <location>
        <begin position="355"/>
        <end position="408"/>
    </location>
</feature>
<dbReference type="Gene3D" id="3.40.50.2300">
    <property type="match status" value="1"/>
</dbReference>
<reference evidence="11 12" key="1">
    <citation type="journal article" date="2017" name="Curr. Microbiol.">
        <title>Mucilaginibacter ginsenosidivorans sp. nov., Isolated from Soil of Ginseng Field.</title>
        <authorList>
            <person name="Kim M.M."/>
            <person name="Siddiqi M.Z."/>
            <person name="Im W.T."/>
        </authorList>
    </citation>
    <scope>NUCLEOTIDE SEQUENCE [LARGE SCALE GENOMIC DNA]</scope>
    <source>
        <strain evidence="11 12">Gsoil 3017</strain>
    </source>
</reference>
<feature type="domain" description="PAC" evidence="10">
    <location>
        <begin position="215"/>
        <end position="267"/>
    </location>
</feature>
<dbReference type="InterPro" id="IPR036097">
    <property type="entry name" value="HisK_dim/P_sf"/>
</dbReference>
<evidence type="ECO:0000259" key="8">
    <source>
        <dbReference type="PROSITE" id="PS50110"/>
    </source>
</evidence>
<dbReference type="Gene3D" id="3.30.450.20">
    <property type="entry name" value="PAS domain"/>
    <property type="match status" value="3"/>
</dbReference>
<dbReference type="SMART" id="SM00086">
    <property type="entry name" value="PAC"/>
    <property type="match status" value="3"/>
</dbReference>
<dbReference type="CDD" id="cd00082">
    <property type="entry name" value="HisKA"/>
    <property type="match status" value="1"/>
</dbReference>
<organism evidence="11 12">
    <name type="scientific">Mucilaginibacter ginsenosidivorans</name>
    <dbReference type="NCBI Taxonomy" id="398053"/>
    <lineage>
        <taxon>Bacteria</taxon>
        <taxon>Pseudomonadati</taxon>
        <taxon>Bacteroidota</taxon>
        <taxon>Sphingobacteriia</taxon>
        <taxon>Sphingobacteriales</taxon>
        <taxon>Sphingobacteriaceae</taxon>
        <taxon>Mucilaginibacter</taxon>
    </lineage>
</organism>
<dbReference type="SUPFAM" id="SSF52172">
    <property type="entry name" value="CheY-like"/>
    <property type="match status" value="1"/>
</dbReference>
<dbReference type="InterPro" id="IPR035965">
    <property type="entry name" value="PAS-like_dom_sf"/>
</dbReference>
<dbReference type="GO" id="GO:0000155">
    <property type="term" value="F:phosphorelay sensor kinase activity"/>
    <property type="evidence" value="ECO:0007669"/>
    <property type="project" value="InterPro"/>
</dbReference>
<dbReference type="EC" id="2.7.13.3" evidence="2"/>
<dbReference type="Proteomes" id="UP000321479">
    <property type="component" value="Chromosome"/>
</dbReference>
<feature type="modified residue" description="4-aspartylphosphate" evidence="6">
    <location>
        <position position="57"/>
    </location>
</feature>
<dbReference type="Pfam" id="PF02518">
    <property type="entry name" value="HATPase_c"/>
    <property type="match status" value="1"/>
</dbReference>
<evidence type="ECO:0000256" key="5">
    <source>
        <dbReference type="ARBA" id="ARBA00022777"/>
    </source>
</evidence>
<keyword evidence="3 6" id="KW-0597">Phosphoprotein</keyword>
<dbReference type="InterPro" id="IPR001789">
    <property type="entry name" value="Sig_transdc_resp-reg_receiver"/>
</dbReference>
<keyword evidence="4" id="KW-0808">Transferase</keyword>
<dbReference type="InterPro" id="IPR036890">
    <property type="entry name" value="HATPase_C_sf"/>
</dbReference>
<dbReference type="PRINTS" id="PR00344">
    <property type="entry name" value="BCTRLSENSOR"/>
</dbReference>
<feature type="domain" description="Response regulatory" evidence="8">
    <location>
        <begin position="6"/>
        <end position="122"/>
    </location>
</feature>
<dbReference type="AlphaFoldDB" id="A0A5B8UZQ5"/>
<dbReference type="SMART" id="SM00448">
    <property type="entry name" value="REC"/>
    <property type="match status" value="1"/>
</dbReference>
<evidence type="ECO:0000313" key="12">
    <source>
        <dbReference type="Proteomes" id="UP000321479"/>
    </source>
</evidence>
<dbReference type="CDD" id="cd00130">
    <property type="entry name" value="PAS"/>
    <property type="match status" value="2"/>
</dbReference>
<evidence type="ECO:0000256" key="6">
    <source>
        <dbReference type="PROSITE-ProRule" id="PRU00169"/>
    </source>
</evidence>
<keyword evidence="5" id="KW-0418">Kinase</keyword>
<dbReference type="Gene3D" id="2.10.70.100">
    <property type="match status" value="1"/>
</dbReference>
<dbReference type="InterPro" id="IPR003594">
    <property type="entry name" value="HATPase_dom"/>
</dbReference>
<dbReference type="InterPro" id="IPR011006">
    <property type="entry name" value="CheY-like_superfamily"/>
</dbReference>
<dbReference type="SMART" id="SM00091">
    <property type="entry name" value="PAS"/>
    <property type="match status" value="3"/>
</dbReference>
<dbReference type="EMBL" id="CP042436">
    <property type="protein sequence ID" value="QEC64512.1"/>
    <property type="molecule type" value="Genomic_DNA"/>
</dbReference>
<dbReference type="InterPro" id="IPR001610">
    <property type="entry name" value="PAC"/>
</dbReference>
<dbReference type="PANTHER" id="PTHR43304">
    <property type="entry name" value="PHYTOCHROME-LIKE PROTEIN CPH1"/>
    <property type="match status" value="1"/>
</dbReference>
<evidence type="ECO:0000256" key="3">
    <source>
        <dbReference type="ARBA" id="ARBA00022553"/>
    </source>
</evidence>
<dbReference type="Pfam" id="PF13426">
    <property type="entry name" value="PAS_9"/>
    <property type="match status" value="1"/>
</dbReference>
<dbReference type="SUPFAM" id="SSF55874">
    <property type="entry name" value="ATPase domain of HSP90 chaperone/DNA topoisomerase II/histidine kinase"/>
    <property type="match status" value="1"/>
</dbReference>
<dbReference type="OrthoDB" id="1522284at2"/>
<keyword evidence="12" id="KW-1185">Reference proteome</keyword>
<dbReference type="PROSITE" id="PS50113">
    <property type="entry name" value="PAC"/>
    <property type="match status" value="3"/>
</dbReference>
<sequence length="765" mass="87251">MTRSLRILHIEDIESDAELVDRTLRRSGIAFEKRVVDTKAEYLEALEKFDPDVILSDHSLPAFNSLEALKLLKQQEKNIPFILITATVSEEFAVNVMKEGASDYVLKDRLQRLPNAILNAIGKYQSDHDRQMYLDKIFASENLFTKAESLAEFGTWRVDLDTSITTWSAGTYRLLGYENGEVEPTLANFLKNIHPEDSGEIEKMLKDTTSNAQPAEVDFRIINKDGTIRFLHSQFEFELNERGEPAYIIGFNQDVTRRMLAQIEIQENIAELKAASDRQSDILNAMPPNVVLLNEAGKIVAVNDAWIRFTLANNLGVPRHGIGFSYLAISEKATGVDPVSEKQIARGIKEIIEGERDEFSMEYSYYSDHKKVWFQLLVAPLTDKTKKGAVILHIDITDRKQAEELVLQSKANLQTIFENTDIAYVLCDAGHKIVSFNTKANELCLEQFNKKLKTGRNAFSYFPKNKIPNLKEVIQKVTSNEMVNYETSYDLRDGGVKWYEVRWVGIGDAQNEHIGFMLAFKDITGRKISDLERDRITADLVQRNKDLEQFTYIVSHNLRAPVANIKGLSNMLNSFDFNIIENQEIKTSLATSIDVLDGMIMDLNHILQVRHDVRERREDIYFSALVDDIKMSLHNFITRQHAMIKCDFAAVNKIVKVKSYMHSIFYNLILNAIKYRRPDADPVITIFTRKNEDGMEIFFKDNGKGIDPRNMKDLFGLYKRFDTSVEGKGMGLFMVKMQVESIGGSIDVESEPGRGTTFKVTFPDA</sequence>
<protein>
    <recommendedName>
        <fullName evidence="2">histidine kinase</fullName>
        <ecNumber evidence="2">2.7.13.3</ecNumber>
    </recommendedName>
</protein>
<dbReference type="Pfam" id="PF08447">
    <property type="entry name" value="PAS_3"/>
    <property type="match status" value="1"/>
</dbReference>
<dbReference type="Gene3D" id="1.10.287.130">
    <property type="match status" value="1"/>
</dbReference>
<dbReference type="CDD" id="cd00156">
    <property type="entry name" value="REC"/>
    <property type="match status" value="1"/>
</dbReference>
<dbReference type="Pfam" id="PF00072">
    <property type="entry name" value="Response_reg"/>
    <property type="match status" value="1"/>
</dbReference>
<dbReference type="InterPro" id="IPR000700">
    <property type="entry name" value="PAS-assoc_C"/>
</dbReference>
<evidence type="ECO:0000256" key="4">
    <source>
        <dbReference type="ARBA" id="ARBA00022679"/>
    </source>
</evidence>
<feature type="domain" description="Histidine kinase" evidence="7">
    <location>
        <begin position="553"/>
        <end position="765"/>
    </location>
</feature>
<dbReference type="InterPro" id="IPR005467">
    <property type="entry name" value="His_kinase_dom"/>
</dbReference>
<evidence type="ECO:0000259" key="10">
    <source>
        <dbReference type="PROSITE" id="PS50113"/>
    </source>
</evidence>
<dbReference type="PANTHER" id="PTHR43304:SF1">
    <property type="entry name" value="PAC DOMAIN-CONTAINING PROTEIN"/>
    <property type="match status" value="1"/>
</dbReference>
<evidence type="ECO:0000259" key="9">
    <source>
        <dbReference type="PROSITE" id="PS50112"/>
    </source>
</evidence>
<feature type="domain" description="PAC" evidence="10">
    <location>
        <begin position="483"/>
        <end position="535"/>
    </location>
</feature>
<dbReference type="PROSITE" id="PS50112">
    <property type="entry name" value="PAS"/>
    <property type="match status" value="1"/>
</dbReference>
<dbReference type="PROSITE" id="PS50110">
    <property type="entry name" value="RESPONSE_REGULATORY"/>
    <property type="match status" value="1"/>
</dbReference>
<proteinExistence type="predicted"/>
<gene>
    <name evidence="11" type="ORF">FRZ54_18685</name>
</gene>
<dbReference type="SUPFAM" id="SSF55785">
    <property type="entry name" value="PYP-like sensor domain (PAS domain)"/>
    <property type="match status" value="3"/>
</dbReference>
<dbReference type="SUPFAM" id="SSF47384">
    <property type="entry name" value="Homodimeric domain of signal transducing histidine kinase"/>
    <property type="match status" value="1"/>
</dbReference>
<dbReference type="PROSITE" id="PS50109">
    <property type="entry name" value="HIS_KIN"/>
    <property type="match status" value="1"/>
</dbReference>
<dbReference type="SMART" id="SM00387">
    <property type="entry name" value="HATPase_c"/>
    <property type="match status" value="1"/>
</dbReference>
<evidence type="ECO:0000256" key="1">
    <source>
        <dbReference type="ARBA" id="ARBA00000085"/>
    </source>
</evidence>
<evidence type="ECO:0000256" key="2">
    <source>
        <dbReference type="ARBA" id="ARBA00012438"/>
    </source>
</evidence>
<evidence type="ECO:0000259" key="7">
    <source>
        <dbReference type="PROSITE" id="PS50109"/>
    </source>
</evidence>
<name>A0A5B8UZQ5_9SPHI</name>
<dbReference type="Gene3D" id="3.30.565.10">
    <property type="entry name" value="Histidine kinase-like ATPase, C-terminal domain"/>
    <property type="match status" value="1"/>
</dbReference>
<dbReference type="RefSeq" id="WP_147033346.1">
    <property type="nucleotide sequence ID" value="NZ_CP042436.1"/>
</dbReference>
<dbReference type="InterPro" id="IPR000014">
    <property type="entry name" value="PAS"/>
</dbReference>
<accession>A0A5B8UZQ5</accession>